<name>A0A8B7ZWY3_ACAPL</name>
<feature type="region of interest" description="Disordered" evidence="6">
    <location>
        <begin position="240"/>
        <end position="260"/>
    </location>
</feature>
<protein>
    <recommendedName>
        <fullName evidence="1">Leucine-rich repeat-containing protein 41</fullName>
    </recommendedName>
</protein>
<evidence type="ECO:0000313" key="7">
    <source>
        <dbReference type="Proteomes" id="UP000694845"/>
    </source>
</evidence>
<evidence type="ECO:0000256" key="2">
    <source>
        <dbReference type="ARBA" id="ARBA00022553"/>
    </source>
</evidence>
<evidence type="ECO:0000256" key="1">
    <source>
        <dbReference type="ARBA" id="ARBA00014201"/>
    </source>
</evidence>
<dbReference type="PANTHER" id="PTHR15354:SF1">
    <property type="entry name" value="LEUCINE-RICH REPEAT-CONTAINING PROTEIN 41"/>
    <property type="match status" value="1"/>
</dbReference>
<keyword evidence="3" id="KW-0433">Leucine-rich repeat</keyword>
<dbReference type="Proteomes" id="UP000694845">
    <property type="component" value="Unplaced"/>
</dbReference>
<keyword evidence="7" id="KW-1185">Reference proteome</keyword>
<dbReference type="GeneID" id="110989675"/>
<accession>A0A8B7ZWY3</accession>
<dbReference type="KEGG" id="aplc:110989675"/>
<dbReference type="InterPro" id="IPR032675">
    <property type="entry name" value="LRR_dom_sf"/>
</dbReference>
<dbReference type="SUPFAM" id="SSF52047">
    <property type="entry name" value="RNI-like"/>
    <property type="match status" value="1"/>
</dbReference>
<dbReference type="InterPro" id="IPR026137">
    <property type="entry name" value="Leu_rpt_41"/>
</dbReference>
<organism evidence="7 8">
    <name type="scientific">Acanthaster planci</name>
    <name type="common">Crown-of-thorns starfish</name>
    <dbReference type="NCBI Taxonomy" id="133434"/>
    <lineage>
        <taxon>Eukaryota</taxon>
        <taxon>Metazoa</taxon>
        <taxon>Echinodermata</taxon>
        <taxon>Eleutherozoa</taxon>
        <taxon>Asterozoa</taxon>
        <taxon>Asteroidea</taxon>
        <taxon>Valvatacea</taxon>
        <taxon>Valvatida</taxon>
        <taxon>Acanthasteridae</taxon>
        <taxon>Acanthaster</taxon>
    </lineage>
</organism>
<dbReference type="Gene3D" id="3.80.10.10">
    <property type="entry name" value="Ribonuclease Inhibitor"/>
    <property type="match status" value="1"/>
</dbReference>
<evidence type="ECO:0000256" key="4">
    <source>
        <dbReference type="ARBA" id="ARBA00022737"/>
    </source>
</evidence>
<dbReference type="OMA" id="TIMEVEN"/>
<evidence type="ECO:0000256" key="3">
    <source>
        <dbReference type="ARBA" id="ARBA00022614"/>
    </source>
</evidence>
<dbReference type="OrthoDB" id="10165987at2759"/>
<feature type="compositionally biased region" description="Basic and acidic residues" evidence="6">
    <location>
        <begin position="240"/>
        <end position="256"/>
    </location>
</feature>
<keyword evidence="4" id="KW-0677">Repeat</keyword>
<keyword evidence="2" id="KW-0597">Phosphoprotein</keyword>
<evidence type="ECO:0000256" key="6">
    <source>
        <dbReference type="SAM" id="MobiDB-lite"/>
    </source>
</evidence>
<evidence type="ECO:0000256" key="5">
    <source>
        <dbReference type="ARBA" id="ARBA00022786"/>
    </source>
</evidence>
<evidence type="ECO:0000313" key="8">
    <source>
        <dbReference type="RefSeq" id="XP_022109924.1"/>
    </source>
</evidence>
<keyword evidence="5" id="KW-0833">Ubl conjugation pathway</keyword>
<dbReference type="RefSeq" id="XP_022109924.1">
    <property type="nucleotide sequence ID" value="XM_022254232.1"/>
</dbReference>
<sequence>MDPICPNLKFVCLDRVAEFIANNHIQIISFLQLQAFPSRLLRDLVPRLNVCGLARLHQVLQGKGIAVQEYWLKHYHQAFDPDNLARHCSCHDSSLASVDWRQRLLDKRCEQELQELRPINSDRTEDQDSWSLKILDILQNPLLTHGPLDDFFPSSLLLQSRLLPYIQRNEEILEILQKNMRELVLAHYLPKYESILRKFLECLIHHGVLRKLTLKHAKFQSPAQLFSILEVCAGRRDSTAERSHEDAAGSDLKRQSTDGSLPVSKPFHCLRCQSKLSFFMPLYGQKTPVSNTRSHYQLKWGTHQPFCVVGPDLVALDQESDPASQASEYPSVSSQIDLSCNSSCRPSHQCVRTTDPCIKHLVMCGFILHQPDYSQVLEEVFSVWPGLRELELIDNVMLEDSSHKILAALVRAQQLTPSFQRLRIEDNSIQDSNLLLLQDLLARSKLKTLELKNTDISFLASYKHPDVGFGALGQWHPLSDAFSQLSAIDLSHNRLFYLAFLEQALTQPDCTIKLLNLECCELGTEMLDSLFVSAKDSKCLRELNVACNKYCPHTNSRASFSGLAELIRNSPLTKLNLSGCSFALTGWTHGNDFADALRLDSSLHQFLLESNLLTDKCLHLLASAFVNPPTDLNVQAPQLCLDISFNKHITREGLDTFSQTLQKASTTPGYRITPPRHLTITMERGESSTREDWKMAEFMKLTVSRKVPVGQWSNRRGGYRSRRYVMNCRDLMMEHQSQM</sequence>
<gene>
    <name evidence="8" type="primary">LOC110989675</name>
</gene>
<dbReference type="AlphaFoldDB" id="A0A8B7ZWY3"/>
<reference evidence="8" key="1">
    <citation type="submission" date="2025-08" db="UniProtKB">
        <authorList>
            <consortium name="RefSeq"/>
        </authorList>
    </citation>
    <scope>IDENTIFICATION</scope>
</reference>
<proteinExistence type="predicted"/>
<dbReference type="PANTHER" id="PTHR15354">
    <property type="entry name" value="MUF1"/>
    <property type="match status" value="1"/>
</dbReference>